<evidence type="ECO:0000313" key="2">
    <source>
        <dbReference type="EMBL" id="CCI10212.1"/>
    </source>
</evidence>
<comment type="caution">
    <text evidence="2">The sequence shown here is derived from an EMBL/GenBank/DDBJ whole genome shotgun (WGS) entry which is preliminary data.</text>
</comment>
<keyword evidence="1" id="KW-0732">Signal</keyword>
<dbReference type="EMBL" id="CAIX01000150">
    <property type="protein sequence ID" value="CCI10212.1"/>
    <property type="molecule type" value="Genomic_DNA"/>
</dbReference>
<evidence type="ECO:0008006" key="4">
    <source>
        <dbReference type="Google" id="ProtNLM"/>
    </source>
</evidence>
<evidence type="ECO:0000256" key="1">
    <source>
        <dbReference type="SAM" id="SignalP"/>
    </source>
</evidence>
<keyword evidence="3" id="KW-1185">Reference proteome</keyword>
<accession>A0A024FTG8</accession>
<protein>
    <recommendedName>
        <fullName evidence="4">Peptidase A1 domain-containing protein</fullName>
    </recommendedName>
</protein>
<dbReference type="InParanoid" id="A0A024FTG8"/>
<evidence type="ECO:0000313" key="3">
    <source>
        <dbReference type="Proteomes" id="UP000053237"/>
    </source>
</evidence>
<gene>
    <name evidence="2" type="ORF">BN9_080500</name>
</gene>
<proteinExistence type="predicted"/>
<reference evidence="2 3" key="1">
    <citation type="submission" date="2012-05" db="EMBL/GenBank/DDBJ databases">
        <title>Recombination and specialization in a pathogen metapopulation.</title>
        <authorList>
            <person name="Gardiner A."/>
            <person name="Kemen E."/>
            <person name="Schultz-Larsen T."/>
            <person name="MacLean D."/>
            <person name="Van Oosterhout C."/>
            <person name="Jones J.D.G."/>
        </authorList>
    </citation>
    <scope>NUCLEOTIDE SEQUENCE [LARGE SCALE GENOMIC DNA]</scope>
    <source>
        <strain evidence="2 3">Ac Nc2</strain>
    </source>
</reference>
<sequence>MEQVRSFYQLVLGWFLLITRSSVNGCNLDGTPIQCNINPNNPSKYECTKHFNYMITSLKDLKREILDKTSVHSNCIKINIQFNGLEQFTITSEDLPPNFYTQTSAIITYKSKERDRFHESIKSQSLPIGYDLTQEKTRIFKGNHGEFTSVTSLLIDIGTKMFHLNPGQVIANDNEKVVFGLSELKQMQFAITICEYKEYDRLAIAGAKV</sequence>
<feature type="signal peptide" evidence="1">
    <location>
        <begin position="1"/>
        <end position="25"/>
    </location>
</feature>
<feature type="chain" id="PRO_5001531835" description="Peptidase A1 domain-containing protein" evidence="1">
    <location>
        <begin position="26"/>
        <end position="209"/>
    </location>
</feature>
<name>A0A024FTG8_9STRA</name>
<organism evidence="2 3">
    <name type="scientific">Albugo candida</name>
    <dbReference type="NCBI Taxonomy" id="65357"/>
    <lineage>
        <taxon>Eukaryota</taxon>
        <taxon>Sar</taxon>
        <taxon>Stramenopiles</taxon>
        <taxon>Oomycota</taxon>
        <taxon>Peronosporomycetes</taxon>
        <taxon>Albuginales</taxon>
        <taxon>Albuginaceae</taxon>
        <taxon>Albugo</taxon>
    </lineage>
</organism>
<dbReference type="Proteomes" id="UP000053237">
    <property type="component" value="Unassembled WGS sequence"/>
</dbReference>
<dbReference type="AlphaFoldDB" id="A0A024FTG8"/>